<dbReference type="RefSeq" id="XP_033691133.1">
    <property type="nucleotide sequence ID" value="XM_033827519.1"/>
</dbReference>
<evidence type="ECO:0000259" key="1">
    <source>
        <dbReference type="Pfam" id="PF06985"/>
    </source>
</evidence>
<protein>
    <submittedName>
        <fullName evidence="2">HET-domain-containing protein</fullName>
    </submittedName>
</protein>
<dbReference type="AlphaFoldDB" id="A0A6A6J0A2"/>
<dbReference type="PANTHER" id="PTHR24148">
    <property type="entry name" value="ANKYRIN REPEAT DOMAIN-CONTAINING PROTEIN 39 HOMOLOG-RELATED"/>
    <property type="match status" value="1"/>
</dbReference>
<dbReference type="EMBL" id="ML987189">
    <property type="protein sequence ID" value="KAF2256129.1"/>
    <property type="molecule type" value="Genomic_DNA"/>
</dbReference>
<accession>A0A6A6J0A2</accession>
<dbReference type="PANTHER" id="PTHR24148:SF64">
    <property type="entry name" value="HETEROKARYON INCOMPATIBILITY DOMAIN-CONTAINING PROTEIN"/>
    <property type="match status" value="1"/>
</dbReference>
<evidence type="ECO:0000313" key="2">
    <source>
        <dbReference type="EMBL" id="KAF2256129.1"/>
    </source>
</evidence>
<proteinExistence type="predicted"/>
<dbReference type="Pfam" id="PF06985">
    <property type="entry name" value="HET"/>
    <property type="match status" value="1"/>
</dbReference>
<dbReference type="OrthoDB" id="2157530at2759"/>
<sequence>MTTQKPYQYQQLDAEKEIRILLLDPAPHFADPLVGRLLRCSIRQTDDALPLSFEAVSYCWGSLGCSLLLECDGHDLPITKNVDSLLRHLRKAFKSRHLWIDALCINQGDVKEKEKQVRNMGIIFSLADKVHVWLGDAKEEDHIPMVFSILKEMVLAARDADALDTTLLEGLSTAPLDSTEENGILYNKTTLFASFLARPWFRRRWVIQEVALSHVVTIHCGRHKLSWNWVRESVDVLHAFFSKRNDILPLEAVHALENAVSLRPGTQSVLDLLFQCHSSQCVDNRDRLFSLYSIVSRDSRALLDPFLCCPVDYSNDWTWTYTVFAAAVVEVGSIYDLLAHAIAFGNLGQQDPAWPSWVPAWNKERLARNRFSATSLQDRQKYAPCVVSVGSRIGLRMKGLLRKIEFPEVLNQYPTSASQAQDTSITSQLTVMLAPICGGPQPVITELPPASYTWPGLLSNMLLVAIHDTLLFYRCTRIDFDRIFGNTRAVMTIADEKSPFELLRLALLYDLGYHTTTTSNLAYTRADLHHEVNKVLDGYQMFCIKVGDAVIPGIAPPEFEPGDVVFRPRGMSSTPHGFGFMLRPFLESALGDGRSTNLFRLVGACFLGNDWMIPLQQEYPEAPDSMWDEIFLV</sequence>
<dbReference type="GeneID" id="54580849"/>
<gene>
    <name evidence="2" type="ORF">BU26DRAFT_512992</name>
</gene>
<organism evidence="2 3">
    <name type="scientific">Trematosphaeria pertusa</name>
    <dbReference type="NCBI Taxonomy" id="390896"/>
    <lineage>
        <taxon>Eukaryota</taxon>
        <taxon>Fungi</taxon>
        <taxon>Dikarya</taxon>
        <taxon>Ascomycota</taxon>
        <taxon>Pezizomycotina</taxon>
        <taxon>Dothideomycetes</taxon>
        <taxon>Pleosporomycetidae</taxon>
        <taxon>Pleosporales</taxon>
        <taxon>Massarineae</taxon>
        <taxon>Trematosphaeriaceae</taxon>
        <taxon>Trematosphaeria</taxon>
    </lineage>
</organism>
<dbReference type="InterPro" id="IPR010730">
    <property type="entry name" value="HET"/>
</dbReference>
<keyword evidence="3" id="KW-1185">Reference proteome</keyword>
<dbReference type="Proteomes" id="UP000800094">
    <property type="component" value="Unassembled WGS sequence"/>
</dbReference>
<reference evidence="2" key="1">
    <citation type="journal article" date="2020" name="Stud. Mycol.">
        <title>101 Dothideomycetes genomes: a test case for predicting lifestyles and emergence of pathogens.</title>
        <authorList>
            <person name="Haridas S."/>
            <person name="Albert R."/>
            <person name="Binder M."/>
            <person name="Bloem J."/>
            <person name="Labutti K."/>
            <person name="Salamov A."/>
            <person name="Andreopoulos B."/>
            <person name="Baker S."/>
            <person name="Barry K."/>
            <person name="Bills G."/>
            <person name="Bluhm B."/>
            <person name="Cannon C."/>
            <person name="Castanera R."/>
            <person name="Culley D."/>
            <person name="Daum C."/>
            <person name="Ezra D."/>
            <person name="Gonzalez J."/>
            <person name="Henrissat B."/>
            <person name="Kuo A."/>
            <person name="Liang C."/>
            <person name="Lipzen A."/>
            <person name="Lutzoni F."/>
            <person name="Magnuson J."/>
            <person name="Mondo S."/>
            <person name="Nolan M."/>
            <person name="Ohm R."/>
            <person name="Pangilinan J."/>
            <person name="Park H.-J."/>
            <person name="Ramirez L."/>
            <person name="Alfaro M."/>
            <person name="Sun H."/>
            <person name="Tritt A."/>
            <person name="Yoshinaga Y."/>
            <person name="Zwiers L.-H."/>
            <person name="Turgeon B."/>
            <person name="Goodwin S."/>
            <person name="Spatafora J."/>
            <person name="Crous P."/>
            <person name="Grigoriev I."/>
        </authorList>
    </citation>
    <scope>NUCLEOTIDE SEQUENCE</scope>
    <source>
        <strain evidence="2">CBS 122368</strain>
    </source>
</reference>
<name>A0A6A6J0A2_9PLEO</name>
<feature type="domain" description="Heterokaryon incompatibility" evidence="1">
    <location>
        <begin position="53"/>
        <end position="209"/>
    </location>
</feature>
<dbReference type="InterPro" id="IPR052895">
    <property type="entry name" value="HetReg/Transcr_Mod"/>
</dbReference>
<evidence type="ECO:0000313" key="3">
    <source>
        <dbReference type="Proteomes" id="UP000800094"/>
    </source>
</evidence>